<proteinExistence type="inferred from homology"/>
<dbReference type="InterPro" id="IPR000182">
    <property type="entry name" value="GNAT_dom"/>
</dbReference>
<dbReference type="Pfam" id="PF13302">
    <property type="entry name" value="Acetyltransf_3"/>
    <property type="match status" value="1"/>
</dbReference>
<dbReference type="PROSITE" id="PS51186">
    <property type="entry name" value="GNAT"/>
    <property type="match status" value="1"/>
</dbReference>
<evidence type="ECO:0000313" key="5">
    <source>
        <dbReference type="EMBL" id="TDM15981.1"/>
    </source>
</evidence>
<dbReference type="SUPFAM" id="SSF55729">
    <property type="entry name" value="Acyl-CoA N-acyltransferases (Nat)"/>
    <property type="match status" value="1"/>
</dbReference>
<gene>
    <name evidence="5" type="ORF">ETI04_10090</name>
</gene>
<dbReference type="RefSeq" id="WP_133420284.1">
    <property type="nucleotide sequence ID" value="NZ_SDGR01000002.1"/>
</dbReference>
<keyword evidence="1 5" id="KW-0808">Transferase</keyword>
<sequence length="185" mass="21252">MQYFSIKVDKDIELVQPEYRHAEGLFNVLDQNRKYLREYLSFIDYVTEVEHETQFIKMMLSRQAEGTGRLFLIFVDGNLQGTIDLHAISNEHKKAEIGYWISESYSGKGITTKAVRAICDFGFNTLGLNKISLIADTENKGSNKVALKSGFTFVCTDIEDIMHYGTLRDINRYALLKKDFNNATR</sequence>
<dbReference type="PANTHER" id="PTHR43792">
    <property type="entry name" value="GNAT FAMILY, PUTATIVE (AFU_ORTHOLOGUE AFUA_3G00765)-RELATED-RELATED"/>
    <property type="match status" value="1"/>
</dbReference>
<comment type="caution">
    <text evidence="5">The sequence shown here is derived from an EMBL/GenBank/DDBJ whole genome shotgun (WGS) entry which is preliminary data.</text>
</comment>
<protein>
    <submittedName>
        <fullName evidence="5">N-acetyltransferase</fullName>
    </submittedName>
</protein>
<dbReference type="AlphaFoldDB" id="A0A4R6C3G7"/>
<dbReference type="InterPro" id="IPR016181">
    <property type="entry name" value="Acyl_CoA_acyltransferase"/>
</dbReference>
<evidence type="ECO:0000259" key="4">
    <source>
        <dbReference type="PROSITE" id="PS51186"/>
    </source>
</evidence>
<dbReference type="InterPro" id="IPR051531">
    <property type="entry name" value="N-acetyltransferase"/>
</dbReference>
<dbReference type="CDD" id="cd04301">
    <property type="entry name" value="NAT_SF"/>
    <property type="match status" value="1"/>
</dbReference>
<keyword evidence="2" id="KW-0012">Acyltransferase</keyword>
<dbReference type="Proteomes" id="UP000294865">
    <property type="component" value="Unassembled WGS sequence"/>
</dbReference>
<organism evidence="5 6">
    <name type="scientific">Macrococcoides canis</name>
    <dbReference type="NCBI Taxonomy" id="1855823"/>
    <lineage>
        <taxon>Bacteria</taxon>
        <taxon>Bacillati</taxon>
        <taxon>Bacillota</taxon>
        <taxon>Bacilli</taxon>
        <taxon>Bacillales</taxon>
        <taxon>Staphylococcaceae</taxon>
        <taxon>Macrococcoides</taxon>
    </lineage>
</organism>
<evidence type="ECO:0000256" key="1">
    <source>
        <dbReference type="ARBA" id="ARBA00022679"/>
    </source>
</evidence>
<evidence type="ECO:0000313" key="6">
    <source>
        <dbReference type="Proteomes" id="UP000294865"/>
    </source>
</evidence>
<dbReference type="Gene3D" id="3.40.630.30">
    <property type="match status" value="1"/>
</dbReference>
<evidence type="ECO:0000256" key="2">
    <source>
        <dbReference type="ARBA" id="ARBA00023315"/>
    </source>
</evidence>
<dbReference type="PANTHER" id="PTHR43792:SF8">
    <property type="entry name" value="[RIBOSOMAL PROTEIN US5]-ALANINE N-ACETYLTRANSFERASE"/>
    <property type="match status" value="1"/>
</dbReference>
<dbReference type="GO" id="GO:0016747">
    <property type="term" value="F:acyltransferase activity, transferring groups other than amino-acyl groups"/>
    <property type="evidence" value="ECO:0007669"/>
    <property type="project" value="InterPro"/>
</dbReference>
<reference evidence="5 6" key="1">
    <citation type="submission" date="2019-01" db="EMBL/GenBank/DDBJ databases">
        <title>Draft genome sequences of Macrococcus caseolyticus, Macrococcus canis, Macrococcus bohemicus and Macrococcus goetzii.</title>
        <authorList>
            <person name="Mazhar S."/>
            <person name="Altermann E."/>
            <person name="Hill C."/>
            <person name="Mcauliffe O."/>
        </authorList>
    </citation>
    <scope>NUCLEOTIDE SEQUENCE [LARGE SCALE GENOMIC DNA]</scope>
    <source>
        <strain evidence="5 6">DPC7162</strain>
    </source>
</reference>
<evidence type="ECO:0000256" key="3">
    <source>
        <dbReference type="ARBA" id="ARBA00038502"/>
    </source>
</evidence>
<feature type="domain" description="N-acetyltransferase" evidence="4">
    <location>
        <begin position="17"/>
        <end position="173"/>
    </location>
</feature>
<dbReference type="EMBL" id="SDQG01000007">
    <property type="protein sequence ID" value="TDM15981.1"/>
    <property type="molecule type" value="Genomic_DNA"/>
</dbReference>
<name>A0A4R6C3G7_9STAP</name>
<comment type="similarity">
    <text evidence="3">Belongs to the acetyltransferase family. RimJ subfamily.</text>
</comment>
<accession>A0A4R6C3G7</accession>